<organism evidence="4 5">
    <name type="scientific">Novipirellula herctigrandis</name>
    <dbReference type="NCBI Taxonomy" id="2527986"/>
    <lineage>
        <taxon>Bacteria</taxon>
        <taxon>Pseudomonadati</taxon>
        <taxon>Planctomycetota</taxon>
        <taxon>Planctomycetia</taxon>
        <taxon>Pirellulales</taxon>
        <taxon>Pirellulaceae</taxon>
        <taxon>Novipirellula</taxon>
    </lineage>
</organism>
<name>A0A5C5YMY9_9BACT</name>
<dbReference type="RefSeq" id="WP_419195197.1">
    <property type="nucleotide sequence ID" value="NZ_SJPJ01000002.1"/>
</dbReference>
<dbReference type="GO" id="GO:0015074">
    <property type="term" value="P:DNA integration"/>
    <property type="evidence" value="ECO:0007669"/>
    <property type="project" value="InterPro"/>
</dbReference>
<protein>
    <submittedName>
        <fullName evidence="4">Phage integrase family protein</fullName>
    </submittedName>
</protein>
<keyword evidence="1" id="KW-0233">DNA recombination</keyword>
<reference evidence="4 5" key="1">
    <citation type="submission" date="2019-02" db="EMBL/GenBank/DDBJ databases">
        <title>Deep-cultivation of Planctomycetes and their phenomic and genomic characterization uncovers novel biology.</title>
        <authorList>
            <person name="Wiegand S."/>
            <person name="Jogler M."/>
            <person name="Boedeker C."/>
            <person name="Pinto D."/>
            <person name="Vollmers J."/>
            <person name="Rivas-Marin E."/>
            <person name="Kohn T."/>
            <person name="Peeters S.H."/>
            <person name="Heuer A."/>
            <person name="Rast P."/>
            <person name="Oberbeckmann S."/>
            <person name="Bunk B."/>
            <person name="Jeske O."/>
            <person name="Meyerdierks A."/>
            <person name="Storesund J.E."/>
            <person name="Kallscheuer N."/>
            <person name="Luecker S."/>
            <person name="Lage O.M."/>
            <person name="Pohl T."/>
            <person name="Merkel B.J."/>
            <person name="Hornburger P."/>
            <person name="Mueller R.-W."/>
            <person name="Bruemmer F."/>
            <person name="Labrenz M."/>
            <person name="Spormann A.M."/>
            <person name="Op Den Camp H."/>
            <person name="Overmann J."/>
            <person name="Amann R."/>
            <person name="Jetten M.S.M."/>
            <person name="Mascher T."/>
            <person name="Medema M.H."/>
            <person name="Devos D.P."/>
            <person name="Kaster A.-K."/>
            <person name="Ovreas L."/>
            <person name="Rohde M."/>
            <person name="Galperin M.Y."/>
            <person name="Jogler C."/>
        </authorList>
    </citation>
    <scope>NUCLEOTIDE SEQUENCE [LARGE SCALE GENOMIC DNA]</scope>
    <source>
        <strain evidence="4 5">CA13</strain>
    </source>
</reference>
<dbReference type="InterPro" id="IPR011010">
    <property type="entry name" value="DNA_brk_join_enz"/>
</dbReference>
<evidence type="ECO:0000256" key="1">
    <source>
        <dbReference type="ARBA" id="ARBA00023172"/>
    </source>
</evidence>
<gene>
    <name evidence="4" type="ORF">CA13_66910</name>
</gene>
<feature type="domain" description="Tyr recombinase" evidence="3">
    <location>
        <begin position="7"/>
        <end position="139"/>
    </location>
</feature>
<dbReference type="Proteomes" id="UP000315010">
    <property type="component" value="Unassembled WGS sequence"/>
</dbReference>
<proteinExistence type="predicted"/>
<dbReference type="Gene3D" id="1.10.443.10">
    <property type="entry name" value="Intergrase catalytic core"/>
    <property type="match status" value="1"/>
</dbReference>
<accession>A0A5C5YMY9</accession>
<evidence type="ECO:0000256" key="2">
    <source>
        <dbReference type="SAM" id="MobiDB-lite"/>
    </source>
</evidence>
<evidence type="ECO:0000259" key="3">
    <source>
        <dbReference type="Pfam" id="PF00589"/>
    </source>
</evidence>
<feature type="compositionally biased region" description="Acidic residues" evidence="2">
    <location>
        <begin position="171"/>
        <end position="181"/>
    </location>
</feature>
<dbReference type="EMBL" id="SJPJ01000002">
    <property type="protein sequence ID" value="TWT76200.1"/>
    <property type="molecule type" value="Genomic_DNA"/>
</dbReference>
<dbReference type="GO" id="GO:0006310">
    <property type="term" value="P:DNA recombination"/>
    <property type="evidence" value="ECO:0007669"/>
    <property type="project" value="UniProtKB-KW"/>
</dbReference>
<sequence length="240" mass="26100">MKAAPDAQWRAIIALARYGGLRTPSETAALKWSDLDFAAGRMIINASKTEHHRSGGRRVCPMFPELRPYLEDLDALAEKGDEFVVPRCGKSSNLRTMFIAIIERAGHEAWPKLFQNLRASRETELLALYPAKDVSSWLGNSVPVAMKHYAMARKEVFEDAALKPSGAMPENADENSEAESEADAKQNAKQTVATASGPQEHVQKKSPRIAGSLPLPPPKVILGQSGGMGDTEFESVTSAV</sequence>
<keyword evidence="5" id="KW-1185">Reference proteome</keyword>
<dbReference type="SUPFAM" id="SSF56349">
    <property type="entry name" value="DNA breaking-rejoining enzymes"/>
    <property type="match status" value="1"/>
</dbReference>
<evidence type="ECO:0000313" key="4">
    <source>
        <dbReference type="EMBL" id="TWT76200.1"/>
    </source>
</evidence>
<evidence type="ECO:0000313" key="5">
    <source>
        <dbReference type="Proteomes" id="UP000315010"/>
    </source>
</evidence>
<dbReference type="InterPro" id="IPR002104">
    <property type="entry name" value="Integrase_catalytic"/>
</dbReference>
<dbReference type="AlphaFoldDB" id="A0A5C5YMY9"/>
<comment type="caution">
    <text evidence="4">The sequence shown here is derived from an EMBL/GenBank/DDBJ whole genome shotgun (WGS) entry which is preliminary data.</text>
</comment>
<dbReference type="InterPro" id="IPR013762">
    <property type="entry name" value="Integrase-like_cat_sf"/>
</dbReference>
<feature type="compositionally biased region" description="Polar residues" evidence="2">
    <location>
        <begin position="187"/>
        <end position="197"/>
    </location>
</feature>
<feature type="region of interest" description="Disordered" evidence="2">
    <location>
        <begin position="165"/>
        <end position="240"/>
    </location>
</feature>
<dbReference type="GO" id="GO:0003677">
    <property type="term" value="F:DNA binding"/>
    <property type="evidence" value="ECO:0007669"/>
    <property type="project" value="InterPro"/>
</dbReference>
<dbReference type="Pfam" id="PF00589">
    <property type="entry name" value="Phage_integrase"/>
    <property type="match status" value="1"/>
</dbReference>